<evidence type="ECO:0000313" key="2">
    <source>
        <dbReference type="Proteomes" id="UP001213000"/>
    </source>
</evidence>
<gene>
    <name evidence="1" type="ORF">NP233_g1507</name>
</gene>
<dbReference type="AlphaFoldDB" id="A0AAD5YZL5"/>
<proteinExistence type="predicted"/>
<sequence>MDPTLSFNFKMADWKRFREGLKKRMTELREPGELEMLEELEEQVEQLTKMLQKVMEEVVPKVKSSIWRSTPDHPLYREYKALWNKYADAILDAKKTHWQEYLEQALDANLWTAN</sequence>
<accession>A0AAD5YZL5</accession>
<comment type="caution">
    <text evidence="1">The sequence shown here is derived from an EMBL/GenBank/DDBJ whole genome shotgun (WGS) entry which is preliminary data.</text>
</comment>
<dbReference type="Proteomes" id="UP001213000">
    <property type="component" value="Unassembled WGS sequence"/>
</dbReference>
<dbReference type="EMBL" id="JANIEX010000056">
    <property type="protein sequence ID" value="KAJ3574821.1"/>
    <property type="molecule type" value="Genomic_DNA"/>
</dbReference>
<reference evidence="1" key="1">
    <citation type="submission" date="2022-07" db="EMBL/GenBank/DDBJ databases">
        <title>Genome Sequence of Leucocoprinus birnbaumii.</title>
        <authorList>
            <person name="Buettner E."/>
        </authorList>
    </citation>
    <scope>NUCLEOTIDE SEQUENCE</scope>
    <source>
        <strain evidence="1">VT141</strain>
    </source>
</reference>
<evidence type="ECO:0000313" key="1">
    <source>
        <dbReference type="EMBL" id="KAJ3574821.1"/>
    </source>
</evidence>
<protein>
    <submittedName>
        <fullName evidence="1">Uncharacterized protein</fullName>
    </submittedName>
</protein>
<name>A0AAD5YZL5_9AGAR</name>
<keyword evidence="2" id="KW-1185">Reference proteome</keyword>
<organism evidence="1 2">
    <name type="scientific">Leucocoprinus birnbaumii</name>
    <dbReference type="NCBI Taxonomy" id="56174"/>
    <lineage>
        <taxon>Eukaryota</taxon>
        <taxon>Fungi</taxon>
        <taxon>Dikarya</taxon>
        <taxon>Basidiomycota</taxon>
        <taxon>Agaricomycotina</taxon>
        <taxon>Agaricomycetes</taxon>
        <taxon>Agaricomycetidae</taxon>
        <taxon>Agaricales</taxon>
        <taxon>Agaricineae</taxon>
        <taxon>Agaricaceae</taxon>
        <taxon>Leucocoprinus</taxon>
    </lineage>
</organism>